<dbReference type="Proteomes" id="UP000187012">
    <property type="component" value="Unassembled WGS sequence"/>
</dbReference>
<dbReference type="EMBL" id="CYGX02000019">
    <property type="protein sequence ID" value="SIT39109.1"/>
    <property type="molecule type" value="Genomic_DNA"/>
</dbReference>
<dbReference type="AlphaFoldDB" id="A0A1N7RVI0"/>
<organism evidence="1 2">
    <name type="scientific">Paraburkholderia ribeironis</name>
    <dbReference type="NCBI Taxonomy" id="1247936"/>
    <lineage>
        <taxon>Bacteria</taxon>
        <taxon>Pseudomonadati</taxon>
        <taxon>Pseudomonadota</taxon>
        <taxon>Betaproteobacteria</taxon>
        <taxon>Burkholderiales</taxon>
        <taxon>Burkholderiaceae</taxon>
        <taxon>Paraburkholderia</taxon>
    </lineage>
</organism>
<sequence>MRRHVNGHGGNVMYSIVKPAGNLRSDAPAHDMRGERGFAPVVQARRHAGSRVLSIVVPLPASAWPSAGRS</sequence>
<accession>A0A1N7RVI0</accession>
<evidence type="ECO:0000313" key="2">
    <source>
        <dbReference type="Proteomes" id="UP000187012"/>
    </source>
</evidence>
<protein>
    <submittedName>
        <fullName evidence="1">Uncharacterized protein</fullName>
    </submittedName>
</protein>
<reference evidence="1 2" key="1">
    <citation type="submission" date="2016-12" db="EMBL/GenBank/DDBJ databases">
        <authorList>
            <person name="Song W.-J."/>
            <person name="Kurnit D.M."/>
        </authorList>
    </citation>
    <scope>NUCLEOTIDE SEQUENCE [LARGE SCALE GENOMIC DNA]</scope>
    <source>
        <strain evidence="1 2">STM7296</strain>
    </source>
</reference>
<proteinExistence type="predicted"/>
<gene>
    <name evidence="1" type="ORF">BN2475_190069</name>
</gene>
<name>A0A1N7RVI0_9BURK</name>
<keyword evidence="2" id="KW-1185">Reference proteome</keyword>
<evidence type="ECO:0000313" key="1">
    <source>
        <dbReference type="EMBL" id="SIT39109.1"/>
    </source>
</evidence>